<dbReference type="SUPFAM" id="SSF52799">
    <property type="entry name" value="(Phosphotyrosine protein) phosphatases II"/>
    <property type="match status" value="1"/>
</dbReference>
<dbReference type="InterPro" id="IPR026893">
    <property type="entry name" value="Tyr/Ser_Pase_IphP-type"/>
</dbReference>
<organism evidence="1 2">
    <name type="scientific">Paraburkholderia eburnea</name>
    <dbReference type="NCBI Taxonomy" id="1189126"/>
    <lineage>
        <taxon>Bacteria</taxon>
        <taxon>Pseudomonadati</taxon>
        <taxon>Pseudomonadota</taxon>
        <taxon>Betaproteobacteria</taxon>
        <taxon>Burkholderiales</taxon>
        <taxon>Burkholderiaceae</taxon>
        <taxon>Paraburkholderia</taxon>
    </lineage>
</organism>
<protein>
    <submittedName>
        <fullName evidence="1">Protein-tyrosine phosphatase</fullName>
    </submittedName>
</protein>
<dbReference type="InterPro" id="IPR029021">
    <property type="entry name" value="Prot-tyrosine_phosphatase-like"/>
</dbReference>
<reference evidence="1 2" key="1">
    <citation type="submission" date="2018-01" db="EMBL/GenBank/DDBJ databases">
        <title>Genomic Encyclopedia of Type Strains, Phase III (KMG-III): the genomes of soil and plant-associated and newly described type strains.</title>
        <authorList>
            <person name="Whitman W."/>
        </authorList>
    </citation>
    <scope>NUCLEOTIDE SEQUENCE [LARGE SCALE GENOMIC DNA]</scope>
    <source>
        <strain evidence="1 2">JCM 18070</strain>
    </source>
</reference>
<dbReference type="EMBL" id="PQGA01000005">
    <property type="protein sequence ID" value="POR52296.1"/>
    <property type="molecule type" value="Genomic_DNA"/>
</dbReference>
<comment type="caution">
    <text evidence="1">The sequence shown here is derived from an EMBL/GenBank/DDBJ whole genome shotgun (WGS) entry which is preliminary data.</text>
</comment>
<keyword evidence="2" id="KW-1185">Reference proteome</keyword>
<dbReference type="GO" id="GO:0004721">
    <property type="term" value="F:phosphoprotein phosphatase activity"/>
    <property type="evidence" value="ECO:0007669"/>
    <property type="project" value="InterPro"/>
</dbReference>
<dbReference type="OrthoDB" id="1188001at2"/>
<gene>
    <name evidence="1" type="ORF">B0G62_105264</name>
</gene>
<proteinExistence type="predicted"/>
<evidence type="ECO:0000313" key="2">
    <source>
        <dbReference type="Proteomes" id="UP000237381"/>
    </source>
</evidence>
<name>A0A2S4MC31_9BURK</name>
<dbReference type="Gene3D" id="3.90.190.10">
    <property type="entry name" value="Protein tyrosine phosphatase superfamily"/>
    <property type="match status" value="1"/>
</dbReference>
<accession>A0A2S4MC31</accession>
<evidence type="ECO:0000313" key="1">
    <source>
        <dbReference type="EMBL" id="POR52296.1"/>
    </source>
</evidence>
<sequence length="307" mass="32252">MPPRARFLSMMLPFSAGSPSFRHLRKGLSGSLASPPRRRLLKGTMSVLALGGCASTLLSACGGDYSDGTGPQFAPTPVANSVANFRDIGGAAPGYSTSDGAHVRRALLYRSDALTPNAADTVTLERMGFACVYDLRTPAENDSTPDITLTSANRVTLNVLGTSTPRSFAGYSASELDAAMQAQWRELVTGRTQCIAYGALLEHIAEASAPQLIVGGTGVDVAGWASALLLLIANVPLEIVVQDFLLTNAWRSTAIDSQNLTPPVQASYLQAACDALQSSYGDINRYLQSGLGLDSATVGRLRARLAV</sequence>
<dbReference type="Pfam" id="PF13350">
    <property type="entry name" value="Y_phosphatase3"/>
    <property type="match status" value="1"/>
</dbReference>
<dbReference type="AlphaFoldDB" id="A0A2S4MC31"/>
<dbReference type="Proteomes" id="UP000237381">
    <property type="component" value="Unassembled WGS sequence"/>
</dbReference>